<keyword evidence="2" id="KW-1185">Reference proteome</keyword>
<proteinExistence type="predicted"/>
<dbReference type="Proteomes" id="UP000198310">
    <property type="component" value="Unassembled WGS sequence"/>
</dbReference>
<dbReference type="RefSeq" id="WP_089334438.1">
    <property type="nucleotide sequence ID" value="NZ_FZNS01000021.1"/>
</dbReference>
<evidence type="ECO:0000313" key="2">
    <source>
        <dbReference type="Proteomes" id="UP000198310"/>
    </source>
</evidence>
<accession>A0A239BCF2</accession>
<protein>
    <submittedName>
        <fullName evidence="1">Uncharacterized protein</fullName>
    </submittedName>
</protein>
<dbReference type="AlphaFoldDB" id="A0A239BCF2"/>
<gene>
    <name evidence="1" type="ORF">SAMN06269173_12116</name>
</gene>
<reference evidence="2" key="1">
    <citation type="submission" date="2017-06" db="EMBL/GenBank/DDBJ databases">
        <authorList>
            <person name="Varghese N."/>
            <person name="Submissions S."/>
        </authorList>
    </citation>
    <scope>NUCLEOTIDE SEQUENCE [LARGE SCALE GENOMIC DNA]</scope>
    <source>
        <strain evidence="2">DSM 28041</strain>
    </source>
</reference>
<sequence>MLTLTDCLTINTRGKSIYNVARLVTSEQKRQLLEQFAVLHAGQQVWRVRMHMPKRNMPFVQHGNILFRGSKLVVNELQIEFDTSSLTCNSAEQDMVWEIMRRFFPKRLL</sequence>
<name>A0A239BCF2_9BACT</name>
<dbReference type="EMBL" id="FZNS01000021">
    <property type="protein sequence ID" value="SNS05379.1"/>
    <property type="molecule type" value="Genomic_DNA"/>
</dbReference>
<organism evidence="1 2">
    <name type="scientific">Hymenobacter mucosus</name>
    <dbReference type="NCBI Taxonomy" id="1411120"/>
    <lineage>
        <taxon>Bacteria</taxon>
        <taxon>Pseudomonadati</taxon>
        <taxon>Bacteroidota</taxon>
        <taxon>Cytophagia</taxon>
        <taxon>Cytophagales</taxon>
        <taxon>Hymenobacteraceae</taxon>
        <taxon>Hymenobacter</taxon>
    </lineage>
</organism>
<evidence type="ECO:0000313" key="1">
    <source>
        <dbReference type="EMBL" id="SNS05379.1"/>
    </source>
</evidence>